<evidence type="ECO:0000313" key="1">
    <source>
        <dbReference type="EMBL" id="SHF46094.1"/>
    </source>
</evidence>
<accession>A0A1M5BU39</accession>
<name>A0A1M5BU39_9RHOB</name>
<dbReference type="Proteomes" id="UP000325134">
    <property type="component" value="Unassembled WGS sequence"/>
</dbReference>
<organism evidence="1 2">
    <name type="scientific">Ruegeria intermedia</name>
    <dbReference type="NCBI Taxonomy" id="996115"/>
    <lineage>
        <taxon>Bacteria</taxon>
        <taxon>Pseudomonadati</taxon>
        <taxon>Pseudomonadota</taxon>
        <taxon>Alphaproteobacteria</taxon>
        <taxon>Rhodobacterales</taxon>
        <taxon>Roseobacteraceae</taxon>
        <taxon>Ruegeria</taxon>
    </lineage>
</organism>
<proteinExistence type="predicted"/>
<keyword evidence="2" id="KW-1185">Reference proteome</keyword>
<reference evidence="1 2" key="1">
    <citation type="submission" date="2016-11" db="EMBL/GenBank/DDBJ databases">
        <authorList>
            <person name="Varghese N."/>
            <person name="Submissions S."/>
        </authorList>
    </citation>
    <scope>NUCLEOTIDE SEQUENCE [LARGE SCALE GENOMIC DNA]</scope>
    <source>
        <strain evidence="1 2">DSM 29341</strain>
    </source>
</reference>
<feature type="non-terminal residue" evidence="1">
    <location>
        <position position="1"/>
    </location>
</feature>
<sequence>NGDFDPRSRKYFHAHPQYWKSDEFYAIARSQKTEVRPCIEEEPMLVEDLIQEKEKERRRWPTIRPAATSCRRMVS</sequence>
<dbReference type="AlphaFoldDB" id="A0A1M5BU39"/>
<protein>
    <submittedName>
        <fullName evidence="1">Uncharacterized protein</fullName>
    </submittedName>
</protein>
<gene>
    <name evidence="1" type="ORF">SAMN05444279_1546</name>
</gene>
<evidence type="ECO:0000313" key="2">
    <source>
        <dbReference type="Proteomes" id="UP000325134"/>
    </source>
</evidence>
<dbReference type="EMBL" id="FQVK01000054">
    <property type="protein sequence ID" value="SHF46094.1"/>
    <property type="molecule type" value="Genomic_DNA"/>
</dbReference>
<dbReference type="RefSeq" id="WP_188127819.1">
    <property type="nucleotide sequence ID" value="NZ_FQVK01000054.1"/>
</dbReference>